<keyword evidence="5 6" id="KW-0012">Acyltransferase</keyword>
<sequence>MTEERWEFVMPSLGADMESGTVAEWLVKPGDRIRRGDTVAVIDTDKALIEVESFHTGTVESLVAGIGERVPVGTPLAVITAASATAKRRPPGRRPAAAAALGQERARRRTAPSAGEPESGEPRAPSPITSPLVRHLAEQRGVEEAVVHGTGPGGRVTRADVERTGAPDRVRASPLARRLALELGVDLAGVPATGRTGAIRAGDVRTVAARGARPGSAEGTARAASERTALLAGAQPVRGPGLEPRRDAMRQAIARAMTRSNREIPHYHLSTTVDVGAALAWLRERNRDLPVARRLLPVALLLAAAARAAGEVPELNGFWLDDAFAPGEAVHLGVAISLKGGGLIAPALHDAAGRDLADLMAALKDLVCRARTGRLRGAEMTEATITVTNLGDQGVETVHGVIYPPQVALVGFGKILERPWAVGGLLGVRPLVTVTLAADHRATDGYIGARFLTAVDRLLSHPEAL</sequence>
<dbReference type="InterPro" id="IPR011053">
    <property type="entry name" value="Single_hybrid_motif"/>
</dbReference>
<evidence type="ECO:0000256" key="5">
    <source>
        <dbReference type="ARBA" id="ARBA00023315"/>
    </source>
</evidence>
<dbReference type="PROSITE" id="PS50968">
    <property type="entry name" value="BIOTINYL_LIPOYL"/>
    <property type="match status" value="1"/>
</dbReference>
<dbReference type="EMBL" id="JBHTEE010000001">
    <property type="protein sequence ID" value="MFC7600148.1"/>
    <property type="molecule type" value="Genomic_DNA"/>
</dbReference>
<dbReference type="InterPro" id="IPR050743">
    <property type="entry name" value="2-oxoacid_DH_E2_comp"/>
</dbReference>
<feature type="compositionally biased region" description="Low complexity" evidence="7">
    <location>
        <begin position="94"/>
        <end position="103"/>
    </location>
</feature>
<dbReference type="RefSeq" id="WP_386270789.1">
    <property type="nucleotide sequence ID" value="NZ_JBHSIJ010000002.1"/>
</dbReference>
<dbReference type="InterPro" id="IPR036625">
    <property type="entry name" value="E3-bd_dom_sf"/>
</dbReference>
<accession>A0ABW2SVW7</accession>
<dbReference type="SUPFAM" id="SSF47005">
    <property type="entry name" value="Peripheral subunit-binding domain of 2-oxo acid dehydrogenase complex"/>
    <property type="match status" value="2"/>
</dbReference>
<dbReference type="Proteomes" id="UP001596514">
    <property type="component" value="Unassembled WGS sequence"/>
</dbReference>
<dbReference type="InterPro" id="IPR023213">
    <property type="entry name" value="CAT-like_dom_sf"/>
</dbReference>
<keyword evidence="11" id="KW-1185">Reference proteome</keyword>
<dbReference type="InterPro" id="IPR000089">
    <property type="entry name" value="Biotin_lipoyl"/>
</dbReference>
<proteinExistence type="inferred from homology"/>
<dbReference type="GO" id="GO:0016746">
    <property type="term" value="F:acyltransferase activity"/>
    <property type="evidence" value="ECO:0007669"/>
    <property type="project" value="UniProtKB-KW"/>
</dbReference>
<evidence type="ECO:0000313" key="10">
    <source>
        <dbReference type="EMBL" id="MFC7600148.1"/>
    </source>
</evidence>
<name>A0ABW2SVW7_9ACTN</name>
<dbReference type="Gene3D" id="3.30.559.10">
    <property type="entry name" value="Chloramphenicol acetyltransferase-like domain"/>
    <property type="match status" value="1"/>
</dbReference>
<dbReference type="Pfam" id="PF00198">
    <property type="entry name" value="2-oxoacid_dh"/>
    <property type="match status" value="1"/>
</dbReference>
<dbReference type="Pfam" id="PF02817">
    <property type="entry name" value="E3_binding"/>
    <property type="match status" value="2"/>
</dbReference>
<evidence type="ECO:0000259" key="8">
    <source>
        <dbReference type="PROSITE" id="PS50968"/>
    </source>
</evidence>
<feature type="region of interest" description="Disordered" evidence="7">
    <location>
        <begin position="83"/>
        <end position="129"/>
    </location>
</feature>
<keyword evidence="3 6" id="KW-0808">Transferase</keyword>
<feature type="domain" description="Peripheral subunit-binding (PSBD)" evidence="9">
    <location>
        <begin position="171"/>
        <end position="208"/>
    </location>
</feature>
<evidence type="ECO:0000256" key="3">
    <source>
        <dbReference type="ARBA" id="ARBA00022679"/>
    </source>
</evidence>
<gene>
    <name evidence="10" type="ORF">ACFQVD_08510</name>
</gene>
<dbReference type="PANTHER" id="PTHR43178">
    <property type="entry name" value="DIHYDROLIPOAMIDE ACETYLTRANSFERASE COMPONENT OF PYRUVATE DEHYDROGENASE COMPLEX"/>
    <property type="match status" value="1"/>
</dbReference>
<evidence type="ECO:0000313" key="11">
    <source>
        <dbReference type="Proteomes" id="UP001596514"/>
    </source>
</evidence>
<comment type="similarity">
    <text evidence="2 6">Belongs to the 2-oxoacid dehydrogenase family.</text>
</comment>
<evidence type="ECO:0000256" key="2">
    <source>
        <dbReference type="ARBA" id="ARBA00007317"/>
    </source>
</evidence>
<dbReference type="SUPFAM" id="SSF51230">
    <property type="entry name" value="Single hybrid motif"/>
    <property type="match status" value="1"/>
</dbReference>
<evidence type="ECO:0000256" key="7">
    <source>
        <dbReference type="SAM" id="MobiDB-lite"/>
    </source>
</evidence>
<organism evidence="10 11">
    <name type="scientific">Streptosporangium amethystogenes subsp. fukuiense</name>
    <dbReference type="NCBI Taxonomy" id="698418"/>
    <lineage>
        <taxon>Bacteria</taxon>
        <taxon>Bacillati</taxon>
        <taxon>Actinomycetota</taxon>
        <taxon>Actinomycetes</taxon>
        <taxon>Streptosporangiales</taxon>
        <taxon>Streptosporangiaceae</taxon>
        <taxon>Streptosporangium</taxon>
    </lineage>
</organism>
<dbReference type="PROSITE" id="PS51826">
    <property type="entry name" value="PSBD"/>
    <property type="match status" value="2"/>
</dbReference>
<evidence type="ECO:0000256" key="6">
    <source>
        <dbReference type="RuleBase" id="RU003423"/>
    </source>
</evidence>
<feature type="domain" description="Lipoyl-binding" evidence="8">
    <location>
        <begin position="5"/>
        <end position="80"/>
    </location>
</feature>
<protein>
    <recommendedName>
        <fullName evidence="6">Dihydrolipoamide acetyltransferase component of pyruvate dehydrogenase complex</fullName>
        <ecNumber evidence="6">2.3.1.-</ecNumber>
    </recommendedName>
</protein>
<reference evidence="11" key="1">
    <citation type="journal article" date="2019" name="Int. J. Syst. Evol. Microbiol.">
        <title>The Global Catalogue of Microorganisms (GCM) 10K type strain sequencing project: providing services to taxonomists for standard genome sequencing and annotation.</title>
        <authorList>
            <consortium name="The Broad Institute Genomics Platform"/>
            <consortium name="The Broad Institute Genome Sequencing Center for Infectious Disease"/>
            <person name="Wu L."/>
            <person name="Ma J."/>
        </authorList>
    </citation>
    <scope>NUCLEOTIDE SEQUENCE [LARGE SCALE GENOMIC DNA]</scope>
    <source>
        <strain evidence="11">JCM 10083</strain>
    </source>
</reference>
<dbReference type="CDD" id="cd06849">
    <property type="entry name" value="lipoyl_domain"/>
    <property type="match status" value="1"/>
</dbReference>
<keyword evidence="4 6" id="KW-0450">Lipoyl</keyword>
<dbReference type="Gene3D" id="2.40.50.100">
    <property type="match status" value="1"/>
</dbReference>
<dbReference type="InterPro" id="IPR001078">
    <property type="entry name" value="2-oxoacid_DH_actylTfrase"/>
</dbReference>
<dbReference type="InterPro" id="IPR004167">
    <property type="entry name" value="PSBD"/>
</dbReference>
<feature type="domain" description="Peripheral subunit-binding (PSBD)" evidence="9">
    <location>
        <begin position="128"/>
        <end position="165"/>
    </location>
</feature>
<evidence type="ECO:0000256" key="1">
    <source>
        <dbReference type="ARBA" id="ARBA00001938"/>
    </source>
</evidence>
<evidence type="ECO:0000256" key="4">
    <source>
        <dbReference type="ARBA" id="ARBA00022823"/>
    </source>
</evidence>
<comment type="caution">
    <text evidence="10">The sequence shown here is derived from an EMBL/GenBank/DDBJ whole genome shotgun (WGS) entry which is preliminary data.</text>
</comment>
<dbReference type="Gene3D" id="4.10.320.10">
    <property type="entry name" value="E3-binding domain"/>
    <property type="match status" value="2"/>
</dbReference>
<dbReference type="PANTHER" id="PTHR43178:SF5">
    <property type="entry name" value="LIPOAMIDE ACYLTRANSFERASE COMPONENT OF BRANCHED-CHAIN ALPHA-KETO ACID DEHYDROGENASE COMPLEX, MITOCHONDRIAL"/>
    <property type="match status" value="1"/>
</dbReference>
<dbReference type="Pfam" id="PF00364">
    <property type="entry name" value="Biotin_lipoyl"/>
    <property type="match status" value="1"/>
</dbReference>
<evidence type="ECO:0000259" key="9">
    <source>
        <dbReference type="PROSITE" id="PS51826"/>
    </source>
</evidence>
<dbReference type="EC" id="2.3.1.-" evidence="6"/>
<dbReference type="SUPFAM" id="SSF52777">
    <property type="entry name" value="CoA-dependent acyltransferases"/>
    <property type="match status" value="1"/>
</dbReference>
<comment type="cofactor">
    <cofactor evidence="1 6">
        <name>(R)-lipoate</name>
        <dbReference type="ChEBI" id="CHEBI:83088"/>
    </cofactor>
</comment>